<dbReference type="PANTHER" id="PTHR21596">
    <property type="entry name" value="RIBONUCLEASE P SUBUNIT P38"/>
    <property type="match status" value="1"/>
</dbReference>
<evidence type="ECO:0000313" key="4">
    <source>
        <dbReference type="EMBL" id="KAK1627253.1"/>
    </source>
</evidence>
<name>A0AAD8RK28_LOLMU</name>
<dbReference type="InterPro" id="IPR045177">
    <property type="entry name" value="FDM1-5/IDN2"/>
</dbReference>
<protein>
    <recommendedName>
        <fullName evidence="3">Factor of DNA methylation 1-5/IDN2 domain-containing protein</fullName>
    </recommendedName>
</protein>
<dbReference type="PANTHER" id="PTHR21596:SF64">
    <property type="entry name" value="FACTOR OF DNA METHYLATION 1-5_IDN2 DOMAIN-CONTAINING PROTEIN"/>
    <property type="match status" value="1"/>
</dbReference>
<dbReference type="GO" id="GO:0080188">
    <property type="term" value="P:gene silencing by siRNA-directed DNA methylation"/>
    <property type="evidence" value="ECO:0007669"/>
    <property type="project" value="InterPro"/>
</dbReference>
<proteinExistence type="predicted"/>
<organism evidence="4 5">
    <name type="scientific">Lolium multiflorum</name>
    <name type="common">Italian ryegrass</name>
    <name type="synonym">Lolium perenne subsp. multiflorum</name>
    <dbReference type="NCBI Taxonomy" id="4521"/>
    <lineage>
        <taxon>Eukaryota</taxon>
        <taxon>Viridiplantae</taxon>
        <taxon>Streptophyta</taxon>
        <taxon>Embryophyta</taxon>
        <taxon>Tracheophyta</taxon>
        <taxon>Spermatophyta</taxon>
        <taxon>Magnoliopsida</taxon>
        <taxon>Liliopsida</taxon>
        <taxon>Poales</taxon>
        <taxon>Poaceae</taxon>
        <taxon>BOP clade</taxon>
        <taxon>Pooideae</taxon>
        <taxon>Poodae</taxon>
        <taxon>Poeae</taxon>
        <taxon>Poeae Chloroplast Group 2 (Poeae type)</taxon>
        <taxon>Loliodinae</taxon>
        <taxon>Loliinae</taxon>
        <taxon>Lolium</taxon>
    </lineage>
</organism>
<dbReference type="AlphaFoldDB" id="A0AAD8RK28"/>
<accession>A0AAD8RK28</accession>
<comment type="caution">
    <text evidence="4">The sequence shown here is derived from an EMBL/GenBank/DDBJ whole genome shotgun (WGS) entry which is preliminary data.</text>
</comment>
<gene>
    <name evidence="4" type="ORF">QYE76_001568</name>
</gene>
<evidence type="ECO:0000256" key="2">
    <source>
        <dbReference type="SAM" id="MobiDB-lite"/>
    </source>
</evidence>
<reference evidence="4" key="1">
    <citation type="submission" date="2023-07" db="EMBL/GenBank/DDBJ databases">
        <title>A chromosome-level genome assembly of Lolium multiflorum.</title>
        <authorList>
            <person name="Chen Y."/>
            <person name="Copetti D."/>
            <person name="Kolliker R."/>
            <person name="Studer B."/>
        </authorList>
    </citation>
    <scope>NUCLEOTIDE SEQUENCE</scope>
    <source>
        <strain evidence="4">02402/16</strain>
        <tissue evidence="4">Leaf</tissue>
    </source>
</reference>
<dbReference type="Pfam" id="PF03469">
    <property type="entry name" value="XH"/>
    <property type="match status" value="1"/>
</dbReference>
<dbReference type="Proteomes" id="UP001231189">
    <property type="component" value="Unassembled WGS sequence"/>
</dbReference>
<feature type="domain" description="Factor of DNA methylation 1-5/IDN2" evidence="3">
    <location>
        <begin position="180"/>
        <end position="307"/>
    </location>
</feature>
<evidence type="ECO:0000256" key="1">
    <source>
        <dbReference type="SAM" id="Coils"/>
    </source>
</evidence>
<evidence type="ECO:0000259" key="3">
    <source>
        <dbReference type="Pfam" id="PF03469"/>
    </source>
</evidence>
<keyword evidence="1" id="KW-0175">Coiled coil</keyword>
<dbReference type="InterPro" id="IPR005379">
    <property type="entry name" value="FDM1-5/IDN2_XH"/>
</dbReference>
<feature type="coiled-coil region" evidence="1">
    <location>
        <begin position="45"/>
        <end position="104"/>
    </location>
</feature>
<feature type="region of interest" description="Disordered" evidence="2">
    <location>
        <begin position="123"/>
        <end position="143"/>
    </location>
</feature>
<keyword evidence="5" id="KW-1185">Reference proteome</keyword>
<dbReference type="EMBL" id="JAUUTY010000005">
    <property type="protein sequence ID" value="KAK1627253.1"/>
    <property type="molecule type" value="Genomic_DNA"/>
</dbReference>
<evidence type="ECO:0000313" key="5">
    <source>
        <dbReference type="Proteomes" id="UP001231189"/>
    </source>
</evidence>
<sequence length="318" mass="36118">MAEPGDARRLPTNLDVLASDVHSKVEFYKNAYMDCIGINNALHGVMEEKEKLQVEQKAVVQLAAEKDKLIAELNTQKDHLTTRNEEQAAEIESLKEQLSEWESSQALLALKGSGLQSTQSGKVYIRSKKKRQQHSDGSGEDADYQGLSTELEAAKNELSDIHSKLIKGFIDIRGRNIAIKNIGQLSNKPFLQACLKKLTPKEAPEKASELYNFWQKQLLNPDWKPSKTLMDEGISKEIDVHDVNLQELRASWGEEVYKAVVNCLMEIEECGRLTDRTIVPELWNFKENRKATCSECVEYIFIQVKRLNGSKGRKTRRQ</sequence>